<keyword evidence="2" id="KW-0560">Oxidoreductase</keyword>
<dbReference type="Gene3D" id="3.30.70.100">
    <property type="match status" value="1"/>
</dbReference>
<name>A0A2N8LBU7_9STRE</name>
<dbReference type="SUPFAM" id="SSF54909">
    <property type="entry name" value="Dimeric alpha+beta barrel"/>
    <property type="match status" value="2"/>
</dbReference>
<sequence length="223" mass="25564">MTNPEKQAPIMRLFELEPIPSTLETFQKVGKNNLLQSIENEEGTLVMASCHHDNPEQQLVFELYQDEASYREHIQSDHFKTFLDYATDGLKSRKVIILQAELLFEKATKKVFEDASSLNIRLAKISLDPEDAATFKGILSEEMATSIAKEEGVLALFCGRNLEDLSQWYFFEVYQDQDAYDKHITSPHFKKYIETSKAIVQDKELEVLNGMTFVSQGTAHYIL</sequence>
<dbReference type="GO" id="GO:0004497">
    <property type="term" value="F:monooxygenase activity"/>
    <property type="evidence" value="ECO:0007669"/>
    <property type="project" value="UniProtKB-KW"/>
</dbReference>
<accession>A0A2N8LBU7</accession>
<proteinExistence type="predicted"/>
<evidence type="ECO:0000313" key="3">
    <source>
        <dbReference type="Proteomes" id="UP000235963"/>
    </source>
</evidence>
<dbReference type="PROSITE" id="PS51725">
    <property type="entry name" value="ABM"/>
    <property type="match status" value="2"/>
</dbReference>
<feature type="domain" description="ABM" evidence="1">
    <location>
        <begin position="119"/>
        <end position="208"/>
    </location>
</feature>
<protein>
    <submittedName>
        <fullName evidence="2">Antibiotic biosynthesis monooxygenase</fullName>
    </submittedName>
</protein>
<dbReference type="InterPro" id="IPR050744">
    <property type="entry name" value="AI-2_Isomerase_LsrG"/>
</dbReference>
<evidence type="ECO:0000313" key="2">
    <source>
        <dbReference type="EMBL" id="PND47637.1"/>
    </source>
</evidence>
<reference evidence="2 3" key="1">
    <citation type="submission" date="2015-12" db="EMBL/GenBank/DDBJ databases">
        <title>Streptococcus penaeicida sp. nov.</title>
        <authorList>
            <person name="Gomez-Gil B."/>
            <person name="Morales-Covarrubias M."/>
        </authorList>
    </citation>
    <scope>NUCLEOTIDE SEQUENCE [LARGE SCALE GENOMIC DNA]</scope>
    <source>
        <strain evidence="2 3">CAIM 1838</strain>
    </source>
</reference>
<keyword evidence="3" id="KW-1185">Reference proteome</keyword>
<comment type="caution">
    <text evidence="2">The sequence shown here is derived from an EMBL/GenBank/DDBJ whole genome shotgun (WGS) entry which is preliminary data.</text>
</comment>
<dbReference type="InterPro" id="IPR011008">
    <property type="entry name" value="Dimeric_a/b-barrel"/>
</dbReference>
<dbReference type="RefSeq" id="WP_102777577.1">
    <property type="nucleotide sequence ID" value="NZ_CBCSGP010000013.1"/>
</dbReference>
<dbReference type="OrthoDB" id="9812754at2"/>
<dbReference type="Pfam" id="PF03992">
    <property type="entry name" value="ABM"/>
    <property type="match status" value="2"/>
</dbReference>
<dbReference type="PANTHER" id="PTHR33336">
    <property type="entry name" value="QUINOL MONOOXYGENASE YGIN-RELATED"/>
    <property type="match status" value="1"/>
</dbReference>
<evidence type="ECO:0000259" key="1">
    <source>
        <dbReference type="PROSITE" id="PS51725"/>
    </source>
</evidence>
<feature type="domain" description="ABM" evidence="1">
    <location>
        <begin position="10"/>
        <end position="98"/>
    </location>
</feature>
<dbReference type="AlphaFoldDB" id="A0A2N8LBU7"/>
<dbReference type="PANTHER" id="PTHR33336:SF3">
    <property type="entry name" value="ABM DOMAIN-CONTAINING PROTEIN"/>
    <property type="match status" value="1"/>
</dbReference>
<dbReference type="InterPro" id="IPR007138">
    <property type="entry name" value="ABM_dom"/>
</dbReference>
<dbReference type="EMBL" id="LOCM01000023">
    <property type="protein sequence ID" value="PND47637.1"/>
    <property type="molecule type" value="Genomic_DNA"/>
</dbReference>
<dbReference type="Proteomes" id="UP000235963">
    <property type="component" value="Unassembled WGS sequence"/>
</dbReference>
<organism evidence="2 3">
    <name type="scientific">Streptococcus penaeicida</name>
    <dbReference type="NCBI Taxonomy" id="1765960"/>
    <lineage>
        <taxon>Bacteria</taxon>
        <taxon>Bacillati</taxon>
        <taxon>Bacillota</taxon>
        <taxon>Bacilli</taxon>
        <taxon>Lactobacillales</taxon>
        <taxon>Streptococcaceae</taxon>
        <taxon>Streptococcus</taxon>
    </lineage>
</organism>
<gene>
    <name evidence="2" type="ORF">AT575_05880</name>
</gene>
<keyword evidence="2" id="KW-0503">Monooxygenase</keyword>